<dbReference type="InterPro" id="IPR011330">
    <property type="entry name" value="Glyco_hydro/deAcase_b/a-brl"/>
</dbReference>
<dbReference type="EMBL" id="JACIJE010000001">
    <property type="protein sequence ID" value="MBB5688001.1"/>
    <property type="molecule type" value="Genomic_DNA"/>
</dbReference>
<dbReference type="PANTHER" id="PTHR43123:SF4">
    <property type="entry name" value="POLYSACCHARIDE DEACETYLASE"/>
    <property type="match status" value="1"/>
</dbReference>
<keyword evidence="2" id="KW-1185">Reference proteome</keyword>
<dbReference type="AlphaFoldDB" id="A0A840XVW8"/>
<sequence length="309" mass="33945">MSGLPDDYLAYPHRRRGMDHDRYPFRILPRTAPVQWPGGARIALWVAVHVGHFPLDMPLKPFIAPGGMERPYPSFWDYTQRDYGNRIGIYRLMRAMAARGVPGTALISAALAREYPVLMDDIAAAGWEPACAGLDMGHLHHGGVAEAEERAWIAEATALLRGRFGGALRGWHSPAHSESHRTPDLVAEAGYAWTAAWANDDMPYAFATRAGTLAAMPLSQDLADQRMLFQQTMATEDFTDAILAAHAVLDAEARATGGGRILTLSVTPWLMGQPHRIRAFERLLDAILARGGVWPATASGIMEAWQAQR</sequence>
<reference evidence="1 2" key="1">
    <citation type="submission" date="2020-08" db="EMBL/GenBank/DDBJ databases">
        <title>Genomic Encyclopedia of Type Strains, Phase IV (KMG-IV): sequencing the most valuable type-strain genomes for metagenomic binning, comparative biology and taxonomic classification.</title>
        <authorList>
            <person name="Goeker M."/>
        </authorList>
    </citation>
    <scope>NUCLEOTIDE SEQUENCE [LARGE SCALE GENOMIC DNA]</scope>
    <source>
        <strain evidence="1 2">DSM 25895</strain>
    </source>
</reference>
<dbReference type="Proteomes" id="UP000562254">
    <property type="component" value="Unassembled WGS sequence"/>
</dbReference>
<dbReference type="GO" id="GO:0005975">
    <property type="term" value="P:carbohydrate metabolic process"/>
    <property type="evidence" value="ECO:0007669"/>
    <property type="project" value="InterPro"/>
</dbReference>
<evidence type="ECO:0000313" key="1">
    <source>
        <dbReference type="EMBL" id="MBB5688001.1"/>
    </source>
</evidence>
<proteinExistence type="predicted"/>
<dbReference type="PANTHER" id="PTHR43123">
    <property type="entry name" value="POLYSACCHARIDE DEACETYLASE-RELATED"/>
    <property type="match status" value="1"/>
</dbReference>
<protein>
    <submittedName>
        <fullName evidence="1">Peptidoglycan/xylan/chitin deacetylase (PgdA/CDA1 family)</fullName>
    </submittedName>
</protein>
<name>A0A840XVW8_9PROT</name>
<dbReference type="RefSeq" id="WP_184480244.1">
    <property type="nucleotide sequence ID" value="NZ_JAAEDJ010000275.1"/>
</dbReference>
<dbReference type="SUPFAM" id="SSF88713">
    <property type="entry name" value="Glycoside hydrolase/deacetylase"/>
    <property type="match status" value="1"/>
</dbReference>
<organism evidence="1 2">
    <name type="scientific">Neoroseomonas alkaliterrae</name>
    <dbReference type="NCBI Taxonomy" id="1452450"/>
    <lineage>
        <taxon>Bacteria</taxon>
        <taxon>Pseudomonadati</taxon>
        <taxon>Pseudomonadota</taxon>
        <taxon>Alphaproteobacteria</taxon>
        <taxon>Acetobacterales</taxon>
        <taxon>Acetobacteraceae</taxon>
        <taxon>Neoroseomonas</taxon>
    </lineage>
</organism>
<evidence type="ECO:0000313" key="2">
    <source>
        <dbReference type="Proteomes" id="UP000562254"/>
    </source>
</evidence>
<dbReference type="Gene3D" id="3.20.20.370">
    <property type="entry name" value="Glycoside hydrolase/deacetylase"/>
    <property type="match status" value="1"/>
</dbReference>
<gene>
    <name evidence="1" type="ORF">FHS88_000111</name>
</gene>
<comment type="caution">
    <text evidence="1">The sequence shown here is derived from an EMBL/GenBank/DDBJ whole genome shotgun (WGS) entry which is preliminary data.</text>
</comment>
<accession>A0A840XVW8</accession>